<dbReference type="Proteomes" id="UP000032305">
    <property type="component" value="Unassembled WGS sequence"/>
</dbReference>
<dbReference type="OrthoDB" id="119238at2"/>
<evidence type="ECO:0008006" key="3">
    <source>
        <dbReference type="Google" id="ProtNLM"/>
    </source>
</evidence>
<keyword evidence="2" id="KW-1185">Reference proteome</keyword>
<accession>A0A0A1WBZ3</accession>
<protein>
    <recommendedName>
        <fullName evidence="3">RiboL-PSP-HEPN domain-containing protein</fullName>
    </recommendedName>
</protein>
<proteinExistence type="predicted"/>
<organism evidence="1 2">
    <name type="scientific">Sphingomonas parapaucimobilis NBRC 15100</name>
    <dbReference type="NCBI Taxonomy" id="1219049"/>
    <lineage>
        <taxon>Bacteria</taxon>
        <taxon>Pseudomonadati</taxon>
        <taxon>Pseudomonadota</taxon>
        <taxon>Alphaproteobacteria</taxon>
        <taxon>Sphingomonadales</taxon>
        <taxon>Sphingomonadaceae</taxon>
        <taxon>Sphingomonas</taxon>
    </lineage>
</organism>
<comment type="caution">
    <text evidence="1">The sequence shown here is derived from an EMBL/GenBank/DDBJ whole genome shotgun (WGS) entry which is preliminary data.</text>
</comment>
<name>A0A0A1WBZ3_9SPHN</name>
<gene>
    <name evidence="1" type="ORF">SP5_109_00030</name>
</gene>
<dbReference type="eggNOG" id="ENOG502Z9V1">
    <property type="taxonomic scope" value="Bacteria"/>
</dbReference>
<sequence>MPRALIEFDCPKPACPGVVSEAVYVSDPDFTAEKMSDGDVFEEHDIVCPICGEDYQVDTINGMGGYSASVDGDDVVMSLESDEDPDDYEDFLLRYVPANDQEGAFENARNELVALLTTFQPAPDSILARMIYSQLIAIMEAYLSDKILQLAMNHTEIKKRLAQKAGFVQNQTLKLTDVLLDPTKAENAFKIGLQNILYHDLEKVEKLYNVGLNIGFYPPNSTIKTNLEASVKIRHDCVHRNGVNKDGYVHSFDDTTIRTLAKDLTNLVHHLENATAAAVAALP</sequence>
<dbReference type="AlphaFoldDB" id="A0A0A1WBZ3"/>
<reference evidence="1 2" key="1">
    <citation type="submission" date="2014-11" db="EMBL/GenBank/DDBJ databases">
        <title>Whole genome shotgun sequence of Sphingomonas parapaucimobilis NBRC 15100.</title>
        <authorList>
            <person name="Katano-Makiyama Y."/>
            <person name="Hosoyama A."/>
            <person name="Hashimoto M."/>
            <person name="Hosoyama Y."/>
            <person name="Noguchi M."/>
            <person name="Numata M."/>
            <person name="Tsuchikane K."/>
            <person name="Hirakata S."/>
            <person name="Uohara A."/>
            <person name="Shimodaira J."/>
            <person name="Ohji S."/>
            <person name="Ichikawa N."/>
            <person name="Kimura A."/>
            <person name="Yamazoe A."/>
            <person name="Fujita N."/>
        </authorList>
    </citation>
    <scope>NUCLEOTIDE SEQUENCE [LARGE SCALE GENOMIC DNA]</scope>
    <source>
        <strain evidence="1 2">NBRC 15100</strain>
    </source>
</reference>
<dbReference type="EMBL" id="BBPI01000109">
    <property type="protein sequence ID" value="GAM02970.1"/>
    <property type="molecule type" value="Genomic_DNA"/>
</dbReference>
<evidence type="ECO:0000313" key="2">
    <source>
        <dbReference type="Proteomes" id="UP000032305"/>
    </source>
</evidence>
<evidence type="ECO:0000313" key="1">
    <source>
        <dbReference type="EMBL" id="GAM02970.1"/>
    </source>
</evidence>